<dbReference type="InterPro" id="IPR002110">
    <property type="entry name" value="Ankyrin_rpt"/>
</dbReference>
<evidence type="ECO:0000256" key="3">
    <source>
        <dbReference type="PROSITE-ProRule" id="PRU00023"/>
    </source>
</evidence>
<dbReference type="Proteomes" id="UP000277212">
    <property type="component" value="Unassembled WGS sequence"/>
</dbReference>
<dbReference type="PANTHER" id="PTHR24189">
    <property type="entry name" value="MYOTROPHIN"/>
    <property type="match status" value="1"/>
</dbReference>
<dbReference type="STRING" id="2010991.A0A3M2SLW2"/>
<feature type="region of interest" description="Disordered" evidence="4">
    <location>
        <begin position="1"/>
        <end position="20"/>
    </location>
</feature>
<proteinExistence type="predicted"/>
<dbReference type="PANTHER" id="PTHR24189:SF50">
    <property type="entry name" value="ANKYRIN REPEAT AND SOCS BOX PROTEIN 2"/>
    <property type="match status" value="1"/>
</dbReference>
<dbReference type="AlphaFoldDB" id="A0A3M2SLW2"/>
<keyword evidence="6" id="KW-1185">Reference proteome</keyword>
<dbReference type="SMART" id="SM00248">
    <property type="entry name" value="ANK"/>
    <property type="match status" value="4"/>
</dbReference>
<reference evidence="5 6" key="1">
    <citation type="submission" date="2017-06" db="EMBL/GenBank/DDBJ databases">
        <title>Comparative genomic analysis of Ambrosia Fusariam Clade fungi.</title>
        <authorList>
            <person name="Stajich J.E."/>
            <person name="Carrillo J."/>
            <person name="Kijimoto T."/>
            <person name="Eskalen A."/>
            <person name="O'Donnell K."/>
            <person name="Kasson M."/>
        </authorList>
    </citation>
    <scope>NUCLEOTIDE SEQUENCE [LARGE SCALE GENOMIC DNA]</scope>
    <source>
        <strain evidence="5">UCR3666</strain>
    </source>
</reference>
<dbReference type="PROSITE" id="PS50297">
    <property type="entry name" value="ANK_REP_REGION"/>
    <property type="match status" value="2"/>
</dbReference>
<evidence type="ECO:0000313" key="6">
    <source>
        <dbReference type="Proteomes" id="UP000277212"/>
    </source>
</evidence>
<keyword evidence="1" id="KW-0677">Repeat</keyword>
<dbReference type="OrthoDB" id="194358at2759"/>
<protein>
    <submittedName>
        <fullName evidence="5">Uncharacterized protein</fullName>
    </submittedName>
</protein>
<dbReference type="SUPFAM" id="SSF48403">
    <property type="entry name" value="Ankyrin repeat"/>
    <property type="match status" value="1"/>
</dbReference>
<dbReference type="PROSITE" id="PS50088">
    <property type="entry name" value="ANK_REPEAT"/>
    <property type="match status" value="2"/>
</dbReference>
<feature type="region of interest" description="Disordered" evidence="4">
    <location>
        <begin position="341"/>
        <end position="360"/>
    </location>
</feature>
<keyword evidence="2 3" id="KW-0040">ANK repeat</keyword>
<accession>A0A3M2SLW2</accession>
<evidence type="ECO:0000313" key="5">
    <source>
        <dbReference type="EMBL" id="RMJ18556.1"/>
    </source>
</evidence>
<dbReference type="InterPro" id="IPR036770">
    <property type="entry name" value="Ankyrin_rpt-contain_sf"/>
</dbReference>
<feature type="repeat" description="ANK" evidence="3">
    <location>
        <begin position="276"/>
        <end position="316"/>
    </location>
</feature>
<name>A0A3M2SLW2_9HYPO</name>
<evidence type="ECO:0000256" key="4">
    <source>
        <dbReference type="SAM" id="MobiDB-lite"/>
    </source>
</evidence>
<gene>
    <name evidence="5" type="ORF">CDV36_001792</name>
</gene>
<sequence>MRRKKANPGRPYKDPTAAPIAGISPESLALSGASDAGDVSRVRAILSSLPDGAVLSAPPAEFLSRARFRSAVNDLKDASKVGDVERVREVVHAWRADPSLENPITKDMDMPMRSAAQNAKSEVVRFFLDEGVPVSPTAIKLAATEKDGAVGVFQAFLDHGWDINSSDRIPALHLATKSIPLTKWFLKNGADPNLISKDGYTPLDFAAIHPTPDVPVIVDLLLSSGAIPAHSNALHNALISTYHDRNCTVMMMMLLRKGFDVNALSFTNRPKFRGRNPSTPLHWAVRKHHARKGRKNMLARVRWLIDHGADVEVRDSKGKTPIEWASDEALIEVLRGKKASSAPCGNGARRQTVKTWLRRH</sequence>
<feature type="repeat" description="ANK" evidence="3">
    <location>
        <begin position="198"/>
        <end position="233"/>
    </location>
</feature>
<dbReference type="Gene3D" id="1.25.40.20">
    <property type="entry name" value="Ankyrin repeat-containing domain"/>
    <property type="match status" value="1"/>
</dbReference>
<comment type="caution">
    <text evidence="5">The sequence shown here is derived from an EMBL/GenBank/DDBJ whole genome shotgun (WGS) entry which is preliminary data.</text>
</comment>
<evidence type="ECO:0000256" key="2">
    <source>
        <dbReference type="ARBA" id="ARBA00023043"/>
    </source>
</evidence>
<dbReference type="EMBL" id="NKUJ01000018">
    <property type="protein sequence ID" value="RMJ18556.1"/>
    <property type="molecule type" value="Genomic_DNA"/>
</dbReference>
<dbReference type="Pfam" id="PF00023">
    <property type="entry name" value="Ank"/>
    <property type="match status" value="1"/>
</dbReference>
<evidence type="ECO:0000256" key="1">
    <source>
        <dbReference type="ARBA" id="ARBA00022737"/>
    </source>
</evidence>
<organism evidence="5 6">
    <name type="scientific">Fusarium kuroshium</name>
    <dbReference type="NCBI Taxonomy" id="2010991"/>
    <lineage>
        <taxon>Eukaryota</taxon>
        <taxon>Fungi</taxon>
        <taxon>Dikarya</taxon>
        <taxon>Ascomycota</taxon>
        <taxon>Pezizomycotina</taxon>
        <taxon>Sordariomycetes</taxon>
        <taxon>Hypocreomycetidae</taxon>
        <taxon>Hypocreales</taxon>
        <taxon>Nectriaceae</taxon>
        <taxon>Fusarium</taxon>
        <taxon>Fusarium solani species complex</taxon>
    </lineage>
</organism>
<dbReference type="InterPro" id="IPR050745">
    <property type="entry name" value="Multifunctional_regulatory"/>
</dbReference>